<comment type="similarity">
    <text evidence="2">Belongs to the band 7/mec-2 family.</text>
</comment>
<dbReference type="Proteomes" id="UP000290289">
    <property type="component" value="Chromosome 4"/>
</dbReference>
<reference evidence="5 6" key="1">
    <citation type="submission" date="2018-10" db="EMBL/GenBank/DDBJ databases">
        <title>A high-quality apple genome assembly.</title>
        <authorList>
            <person name="Hu J."/>
        </authorList>
    </citation>
    <scope>NUCLEOTIDE SEQUENCE [LARGE SCALE GENOMIC DNA]</scope>
    <source>
        <strain evidence="6">cv. HFTH1</strain>
        <tissue evidence="5">Young leaf</tissue>
    </source>
</reference>
<keyword evidence="3" id="KW-0472">Membrane</keyword>
<dbReference type="GO" id="GO:0032933">
    <property type="term" value="P:SREBP signaling pathway"/>
    <property type="evidence" value="ECO:0007669"/>
    <property type="project" value="TreeGrafter"/>
</dbReference>
<accession>A0A498K403</accession>
<evidence type="ECO:0000256" key="3">
    <source>
        <dbReference type="ARBA" id="ARBA00023136"/>
    </source>
</evidence>
<protein>
    <submittedName>
        <fullName evidence="5">Uncharacterized protein</fullName>
    </submittedName>
</protein>
<evidence type="ECO:0000256" key="4">
    <source>
        <dbReference type="SAM" id="MobiDB-lite"/>
    </source>
</evidence>
<dbReference type="GO" id="GO:0015485">
    <property type="term" value="F:cholesterol binding"/>
    <property type="evidence" value="ECO:0007669"/>
    <property type="project" value="TreeGrafter"/>
</dbReference>
<keyword evidence="6" id="KW-1185">Reference proteome</keyword>
<evidence type="ECO:0000256" key="2">
    <source>
        <dbReference type="ARBA" id="ARBA00008164"/>
    </source>
</evidence>
<dbReference type="PANTHER" id="PTHR15351">
    <property type="entry name" value="ERLIN (ER LIPID RAFT ASSOCIATED PROTEIN) HOMOLOG"/>
    <property type="match status" value="1"/>
</dbReference>
<dbReference type="AlphaFoldDB" id="A0A498K403"/>
<dbReference type="InterPro" id="IPR033294">
    <property type="entry name" value="Erlin1/2"/>
</dbReference>
<name>A0A498K403_MALDO</name>
<dbReference type="PANTHER" id="PTHR15351:SF3">
    <property type="entry name" value="ERLIN"/>
    <property type="match status" value="1"/>
</dbReference>
<gene>
    <name evidence="5" type="ORF">DVH24_026666</name>
</gene>
<dbReference type="EMBL" id="RDQH01000330">
    <property type="protein sequence ID" value="RXI02136.1"/>
    <property type="molecule type" value="Genomic_DNA"/>
</dbReference>
<dbReference type="GO" id="GO:0005789">
    <property type="term" value="C:endoplasmic reticulum membrane"/>
    <property type="evidence" value="ECO:0007669"/>
    <property type="project" value="TreeGrafter"/>
</dbReference>
<sequence length="175" mass="19202">MGVLKQLSSLHTTSLLLRWGDDLKFYYGFHLKLPLVTHFEPVQVTLQTDQVRDIPCDTKGCVMINFEKIEDVERALFRAHVEGQLKVNKSADCYILLGMGMGWAGAGTPYFKTGIGPNPARLKRTGLVRVHGYPFFFLAQIETSIPPIPSPPTSSSTNSSTSTASMVSPTAATRA</sequence>
<evidence type="ECO:0000256" key="1">
    <source>
        <dbReference type="ARBA" id="ARBA00004167"/>
    </source>
</evidence>
<dbReference type="STRING" id="3750.A0A498K403"/>
<dbReference type="GO" id="GO:0031625">
    <property type="term" value="F:ubiquitin protein ligase binding"/>
    <property type="evidence" value="ECO:0007669"/>
    <property type="project" value="InterPro"/>
</dbReference>
<comment type="subcellular location">
    <subcellularLocation>
        <location evidence="1">Membrane</location>
        <topology evidence="1">Single-pass membrane protein</topology>
    </subcellularLocation>
</comment>
<feature type="region of interest" description="Disordered" evidence="4">
    <location>
        <begin position="148"/>
        <end position="175"/>
    </location>
</feature>
<evidence type="ECO:0000313" key="5">
    <source>
        <dbReference type="EMBL" id="RXI02136.1"/>
    </source>
</evidence>
<organism evidence="5 6">
    <name type="scientific">Malus domestica</name>
    <name type="common">Apple</name>
    <name type="synonym">Pyrus malus</name>
    <dbReference type="NCBI Taxonomy" id="3750"/>
    <lineage>
        <taxon>Eukaryota</taxon>
        <taxon>Viridiplantae</taxon>
        <taxon>Streptophyta</taxon>
        <taxon>Embryophyta</taxon>
        <taxon>Tracheophyta</taxon>
        <taxon>Spermatophyta</taxon>
        <taxon>Magnoliopsida</taxon>
        <taxon>eudicotyledons</taxon>
        <taxon>Gunneridae</taxon>
        <taxon>Pentapetalae</taxon>
        <taxon>rosids</taxon>
        <taxon>fabids</taxon>
        <taxon>Rosales</taxon>
        <taxon>Rosaceae</taxon>
        <taxon>Amygdaloideae</taxon>
        <taxon>Maleae</taxon>
        <taxon>Malus</taxon>
    </lineage>
</organism>
<proteinExistence type="inferred from homology"/>
<feature type="compositionally biased region" description="Low complexity" evidence="4">
    <location>
        <begin position="153"/>
        <end position="175"/>
    </location>
</feature>
<comment type="caution">
    <text evidence="5">The sequence shown here is derived from an EMBL/GenBank/DDBJ whole genome shotgun (WGS) entry which is preliminary data.</text>
</comment>
<evidence type="ECO:0000313" key="6">
    <source>
        <dbReference type="Proteomes" id="UP000290289"/>
    </source>
</evidence>